<keyword evidence="3" id="KW-1185">Reference proteome</keyword>
<dbReference type="Proteomes" id="UP000595917">
    <property type="component" value="Chromosome"/>
</dbReference>
<sequence>MKRFALALVLLYFSGAGTLRALDLSFVGGVDNFAFDPGLRSSQGTAGKSFEPDYFVVANIKAAGRFSDILGYSLEYDRGPILRNRLLASVGLDFTYLGLELGPFFGIFNNLDKPLKPGMAAAVNFRVPGIVFASLSAHSTVGTGLIVEGDYVQEYGRIAAGFWVPYAVVTLSAAREEYTELHGGGLTIQDEKTRYQFTANAYKKNVPFTVDINLGYQTLKRSYIGAQTETDELRSLFAGFEFRWNAVKPVTVLVGAEIPVYTWAEEPFEGPGDNTFLFKAYAGCIWTIPQRADF</sequence>
<feature type="chain" id="PRO_5030538475" evidence="1">
    <location>
        <begin position="22"/>
        <end position="294"/>
    </location>
</feature>
<accession>A0A7T8BD15</accession>
<evidence type="ECO:0000256" key="1">
    <source>
        <dbReference type="SAM" id="SignalP"/>
    </source>
</evidence>
<dbReference type="KEGG" id="bhc:JFL75_07760"/>
<dbReference type="EMBL" id="CP067089">
    <property type="protein sequence ID" value="QQO10803.1"/>
    <property type="molecule type" value="Genomic_DNA"/>
</dbReference>
<dbReference type="RefSeq" id="WP_215628108.1">
    <property type="nucleotide sequence ID" value="NZ_CP067089.2"/>
</dbReference>
<dbReference type="AlphaFoldDB" id="A0A7T8BD15"/>
<keyword evidence="1" id="KW-0732">Signal</keyword>
<gene>
    <name evidence="2" type="ORF">JFL75_07760</name>
</gene>
<protein>
    <submittedName>
        <fullName evidence="2">Uncharacterized protein</fullName>
    </submittedName>
</protein>
<evidence type="ECO:0000313" key="3">
    <source>
        <dbReference type="Proteomes" id="UP000595917"/>
    </source>
</evidence>
<reference evidence="2" key="1">
    <citation type="submission" date="2021-01" db="EMBL/GenBank/DDBJ databases">
        <title>Description of Breznakiella homolactica.</title>
        <authorList>
            <person name="Song Y."/>
            <person name="Brune A."/>
        </authorList>
    </citation>
    <scope>NUCLEOTIDE SEQUENCE</scope>
    <source>
        <strain evidence="2">RmG30</strain>
    </source>
</reference>
<name>A0A7T8BD15_9SPIR</name>
<proteinExistence type="predicted"/>
<feature type="signal peptide" evidence="1">
    <location>
        <begin position="1"/>
        <end position="21"/>
    </location>
</feature>
<evidence type="ECO:0000313" key="2">
    <source>
        <dbReference type="EMBL" id="QQO10803.1"/>
    </source>
</evidence>
<organism evidence="2 3">
    <name type="scientific">Breznakiella homolactica</name>
    <dbReference type="NCBI Taxonomy" id="2798577"/>
    <lineage>
        <taxon>Bacteria</taxon>
        <taxon>Pseudomonadati</taxon>
        <taxon>Spirochaetota</taxon>
        <taxon>Spirochaetia</taxon>
        <taxon>Spirochaetales</taxon>
        <taxon>Breznakiellaceae</taxon>
        <taxon>Breznakiella</taxon>
    </lineage>
</organism>